<feature type="transmembrane region" description="Helical" evidence="6">
    <location>
        <begin position="412"/>
        <end position="433"/>
    </location>
</feature>
<dbReference type="OrthoDB" id="2985014at2759"/>
<dbReference type="GO" id="GO:0016020">
    <property type="term" value="C:membrane"/>
    <property type="evidence" value="ECO:0007669"/>
    <property type="project" value="UniProtKB-SubCell"/>
</dbReference>
<evidence type="ECO:0000256" key="1">
    <source>
        <dbReference type="ARBA" id="ARBA00004141"/>
    </source>
</evidence>
<feature type="transmembrane region" description="Helical" evidence="6">
    <location>
        <begin position="185"/>
        <end position="204"/>
    </location>
</feature>
<feature type="domain" description="Major facilitator superfamily (MFS) profile" evidence="7">
    <location>
        <begin position="56"/>
        <end position="466"/>
    </location>
</feature>
<protein>
    <recommendedName>
        <fullName evidence="7">Major facilitator superfamily (MFS) profile domain-containing protein</fullName>
    </recommendedName>
</protein>
<feature type="transmembrane region" description="Helical" evidence="6">
    <location>
        <begin position="284"/>
        <end position="302"/>
    </location>
</feature>
<feature type="transmembrane region" description="Helical" evidence="6">
    <location>
        <begin position="322"/>
        <end position="340"/>
    </location>
</feature>
<evidence type="ECO:0000259" key="7">
    <source>
        <dbReference type="PROSITE" id="PS50850"/>
    </source>
</evidence>
<dbReference type="FunFam" id="1.20.1250.20:FF:000013">
    <property type="entry name" value="MFS general substrate transporter"/>
    <property type="match status" value="1"/>
</dbReference>
<dbReference type="FunFam" id="1.20.1250.20:FF:000188">
    <property type="entry name" value="MFS general substrate transporter"/>
    <property type="match status" value="1"/>
</dbReference>
<keyword evidence="2" id="KW-0813">Transport</keyword>
<dbReference type="RefSeq" id="XP_007723723.1">
    <property type="nucleotide sequence ID" value="XM_007725533.1"/>
</dbReference>
<feature type="transmembrane region" description="Helical" evidence="6">
    <location>
        <begin position="119"/>
        <end position="140"/>
    </location>
</feature>
<feature type="transmembrane region" description="Helical" evidence="6">
    <location>
        <begin position="216"/>
        <end position="236"/>
    </location>
</feature>
<feature type="transmembrane region" description="Helical" evidence="6">
    <location>
        <begin position="152"/>
        <end position="173"/>
    </location>
</feature>
<dbReference type="AlphaFoldDB" id="W9Y4G2"/>
<keyword evidence="9" id="KW-1185">Reference proteome</keyword>
<dbReference type="Proteomes" id="UP000019484">
    <property type="component" value="Unassembled WGS sequence"/>
</dbReference>
<evidence type="ECO:0000313" key="9">
    <source>
        <dbReference type="Proteomes" id="UP000019484"/>
    </source>
</evidence>
<dbReference type="SUPFAM" id="SSF103473">
    <property type="entry name" value="MFS general substrate transporter"/>
    <property type="match status" value="1"/>
</dbReference>
<dbReference type="Pfam" id="PF07690">
    <property type="entry name" value="MFS_1"/>
    <property type="match status" value="1"/>
</dbReference>
<dbReference type="InterPro" id="IPR020846">
    <property type="entry name" value="MFS_dom"/>
</dbReference>
<dbReference type="GeneID" id="19159522"/>
<evidence type="ECO:0000256" key="2">
    <source>
        <dbReference type="ARBA" id="ARBA00022448"/>
    </source>
</evidence>
<evidence type="ECO:0000313" key="8">
    <source>
        <dbReference type="EMBL" id="EXJ87717.1"/>
    </source>
</evidence>
<organism evidence="8 9">
    <name type="scientific">Capronia coronata CBS 617.96</name>
    <dbReference type="NCBI Taxonomy" id="1182541"/>
    <lineage>
        <taxon>Eukaryota</taxon>
        <taxon>Fungi</taxon>
        <taxon>Dikarya</taxon>
        <taxon>Ascomycota</taxon>
        <taxon>Pezizomycotina</taxon>
        <taxon>Eurotiomycetes</taxon>
        <taxon>Chaetothyriomycetidae</taxon>
        <taxon>Chaetothyriales</taxon>
        <taxon>Herpotrichiellaceae</taxon>
        <taxon>Capronia</taxon>
    </lineage>
</organism>
<dbReference type="InterPro" id="IPR011701">
    <property type="entry name" value="MFS"/>
</dbReference>
<keyword evidence="5 6" id="KW-0472">Membrane</keyword>
<dbReference type="PANTHER" id="PTHR43791:SF50">
    <property type="entry name" value="TRANSPORTER, PUTATIVE (AFU_ORTHOLOGUE AFUA_2G00840)-RELATED"/>
    <property type="match status" value="1"/>
</dbReference>
<dbReference type="eggNOG" id="KOG2533">
    <property type="taxonomic scope" value="Eukaryota"/>
</dbReference>
<dbReference type="PROSITE" id="PS50850">
    <property type="entry name" value="MFS"/>
    <property type="match status" value="1"/>
</dbReference>
<dbReference type="EMBL" id="AMWN01000004">
    <property type="protein sequence ID" value="EXJ87717.1"/>
    <property type="molecule type" value="Genomic_DNA"/>
</dbReference>
<dbReference type="Gene3D" id="1.20.1250.20">
    <property type="entry name" value="MFS general substrate transporter like domains"/>
    <property type="match status" value="2"/>
</dbReference>
<feature type="transmembrane region" description="Helical" evidence="6">
    <location>
        <begin position="352"/>
        <end position="371"/>
    </location>
</feature>
<evidence type="ECO:0000256" key="5">
    <source>
        <dbReference type="ARBA" id="ARBA00023136"/>
    </source>
</evidence>
<feature type="transmembrane region" description="Helical" evidence="6">
    <location>
        <begin position="377"/>
        <end position="400"/>
    </location>
</feature>
<keyword evidence="4 6" id="KW-1133">Transmembrane helix</keyword>
<dbReference type="GO" id="GO:0022857">
    <property type="term" value="F:transmembrane transporter activity"/>
    <property type="evidence" value="ECO:0007669"/>
    <property type="project" value="InterPro"/>
</dbReference>
<dbReference type="InterPro" id="IPR036259">
    <property type="entry name" value="MFS_trans_sf"/>
</dbReference>
<comment type="caution">
    <text evidence="8">The sequence shown here is derived from an EMBL/GenBank/DDBJ whole genome shotgun (WGS) entry which is preliminary data.</text>
</comment>
<proteinExistence type="predicted"/>
<accession>W9Y4G2</accession>
<evidence type="ECO:0000256" key="4">
    <source>
        <dbReference type="ARBA" id="ARBA00022989"/>
    </source>
</evidence>
<feature type="transmembrane region" description="Helical" evidence="6">
    <location>
        <begin position="445"/>
        <end position="465"/>
    </location>
</feature>
<comment type="subcellular location">
    <subcellularLocation>
        <location evidence="1">Membrane</location>
        <topology evidence="1">Multi-pass membrane protein</topology>
    </subcellularLocation>
</comment>
<dbReference type="HOGENOM" id="CLU_001265_0_1_1"/>
<evidence type="ECO:0000256" key="6">
    <source>
        <dbReference type="SAM" id="Phobius"/>
    </source>
</evidence>
<dbReference type="PANTHER" id="PTHR43791">
    <property type="entry name" value="PERMEASE-RELATED"/>
    <property type="match status" value="1"/>
</dbReference>
<dbReference type="STRING" id="1182541.W9Y4G2"/>
<reference evidence="8 9" key="1">
    <citation type="submission" date="2013-03" db="EMBL/GenBank/DDBJ databases">
        <title>The Genome Sequence of Capronia coronata CBS 617.96.</title>
        <authorList>
            <consortium name="The Broad Institute Genomics Platform"/>
            <person name="Cuomo C."/>
            <person name="de Hoog S."/>
            <person name="Gorbushina A."/>
            <person name="Walker B."/>
            <person name="Young S.K."/>
            <person name="Zeng Q."/>
            <person name="Gargeya S."/>
            <person name="Fitzgerald M."/>
            <person name="Haas B."/>
            <person name="Abouelleil A."/>
            <person name="Allen A.W."/>
            <person name="Alvarado L."/>
            <person name="Arachchi H.M."/>
            <person name="Berlin A.M."/>
            <person name="Chapman S.B."/>
            <person name="Gainer-Dewar J."/>
            <person name="Goldberg J."/>
            <person name="Griggs A."/>
            <person name="Gujja S."/>
            <person name="Hansen M."/>
            <person name="Howarth C."/>
            <person name="Imamovic A."/>
            <person name="Ireland A."/>
            <person name="Larimer J."/>
            <person name="McCowan C."/>
            <person name="Murphy C."/>
            <person name="Pearson M."/>
            <person name="Poon T.W."/>
            <person name="Priest M."/>
            <person name="Roberts A."/>
            <person name="Saif S."/>
            <person name="Shea T."/>
            <person name="Sisk P."/>
            <person name="Sykes S."/>
            <person name="Wortman J."/>
            <person name="Nusbaum C."/>
            <person name="Birren B."/>
        </authorList>
    </citation>
    <scope>NUCLEOTIDE SEQUENCE [LARGE SCALE GENOMIC DNA]</scope>
    <source>
        <strain evidence="8 9">CBS 617.96</strain>
    </source>
</reference>
<keyword evidence="3 6" id="KW-0812">Transmembrane</keyword>
<sequence length="506" mass="55509">MAELKVESRSESGPELEVKKVAVTEGTDEVVGVVEDIYIVDRAMEKKMLQKFDWYIMPALSVMYLFNSIDKSNLGNAKTDGMDKDLHLVGNQYNIMQSVYYVPFVLTGPPMNLVTKKFGAARVLPASAIMFGAMAMISAGTSNFGGIVTTRWFLGMAESGFFAGVIYYLSTFYTRKELATRFSIFYAWSVAAGAFTGLISYGVFQITTGPLKGWQYLFLIEGALTVLSGIFAWFILPTSSATAYFLNDAEKKLAYHRMAKGSSTSVDVKFNFRKAMRVFVEDRMWPFYMFIGFCVDIPHFSLSNWLPQIVQSLGYSTIKTNLYTVAPNLVGAVFLVAAAFSSDYTGDRALHIAVTLCMTFVGFTVLAAVDVAHHVGVGYFCCFLICCGGFVSSPLLASWYANNTPEENQRALLTATLAATANAMGLVSSNLFLDKDAPQYTMASAVSGGFAGLGCILATCVGLYMKFDNMRRDRIQGVKLKPQDVPTSALVDGQKSLSWRWLGGIP</sequence>
<name>W9Y4G2_9EURO</name>
<evidence type="ECO:0000256" key="3">
    <source>
        <dbReference type="ARBA" id="ARBA00022692"/>
    </source>
</evidence>
<gene>
    <name evidence="8" type="ORF">A1O1_04642</name>
</gene>